<proteinExistence type="predicted"/>
<accession>A0A1D8GAQ9</accession>
<evidence type="ECO:0000313" key="3">
    <source>
        <dbReference type="Proteomes" id="UP000095349"/>
    </source>
</evidence>
<organism evidence="2 3">
    <name type="scientific">Streptomyces rubrolavendulae</name>
    <dbReference type="NCBI Taxonomy" id="285473"/>
    <lineage>
        <taxon>Bacteria</taxon>
        <taxon>Bacillati</taxon>
        <taxon>Actinomycetota</taxon>
        <taxon>Actinomycetes</taxon>
        <taxon>Kitasatosporales</taxon>
        <taxon>Streptomycetaceae</taxon>
        <taxon>Streptomyces</taxon>
    </lineage>
</organism>
<feature type="region of interest" description="Disordered" evidence="1">
    <location>
        <begin position="1"/>
        <end position="34"/>
    </location>
</feature>
<dbReference type="InterPro" id="IPR043132">
    <property type="entry name" value="BCAT-like_C"/>
</dbReference>
<reference evidence="2 3" key="1">
    <citation type="submission" date="2016-09" db="EMBL/GenBank/DDBJ databases">
        <title>Streptomyces rubrolavendulae MJM4426 Genome sequencing and assembly.</title>
        <authorList>
            <person name="Kim J.-G."/>
        </authorList>
    </citation>
    <scope>NUCLEOTIDE SEQUENCE [LARGE SCALE GENOMIC DNA]</scope>
    <source>
        <strain evidence="2 3">MJM4426</strain>
    </source>
</reference>
<protein>
    <recommendedName>
        <fullName evidence="4">Branched-chain amino acid aminotransferase</fullName>
    </recommendedName>
</protein>
<feature type="compositionally biased region" description="Pro residues" evidence="1">
    <location>
        <begin position="23"/>
        <end position="34"/>
    </location>
</feature>
<dbReference type="RefSeq" id="WP_079140385.1">
    <property type="nucleotide sequence ID" value="NZ_CP017316.1"/>
</dbReference>
<evidence type="ECO:0000313" key="2">
    <source>
        <dbReference type="EMBL" id="AOT62526.1"/>
    </source>
</evidence>
<dbReference type="InterPro" id="IPR043131">
    <property type="entry name" value="BCAT-like_N"/>
</dbReference>
<dbReference type="Gene3D" id="3.20.10.10">
    <property type="entry name" value="D-amino Acid Aminotransferase, subunit A, domain 2"/>
    <property type="match status" value="1"/>
</dbReference>
<sequence>MTTPLTPSSAPGSAPAPTSSPTSAPPSSPAPPPALLPAVARLDGREAAAADLAPLAFAGYAHFTAMQVRGGRVRGLDLHLDRLRHGSMELFGRALPDERVRDLLRDALRDAPADLSLTATAYSPAGEFSVAGPGDEPGLLVRTAPPASGPRGPLALTVVEHERFLPEVKHVGEPAKTYFLRRAADLGADDVAFTDRRGRLSEASIWNLAFWDGSAVVWPRAGMLAGVTMGVVRRRLDGLGIAQREREITPGDLPELAGAAVLNSWTPGVAVHRIGAVALPEAPDFVALLHRAYEAEPPVRP</sequence>
<keyword evidence="3" id="KW-1185">Reference proteome</keyword>
<dbReference type="SUPFAM" id="SSF56752">
    <property type="entry name" value="D-aminoacid aminotransferase-like PLP-dependent enzymes"/>
    <property type="match status" value="1"/>
</dbReference>
<gene>
    <name evidence="2" type="ORF">A4G23_05424</name>
</gene>
<dbReference type="Gene3D" id="3.30.470.10">
    <property type="match status" value="1"/>
</dbReference>
<dbReference type="STRING" id="285473.A4G23_05424"/>
<dbReference type="Proteomes" id="UP000095349">
    <property type="component" value="Chromosome"/>
</dbReference>
<dbReference type="InterPro" id="IPR001544">
    <property type="entry name" value="Aminotrans_IV"/>
</dbReference>
<dbReference type="OrthoDB" id="8912228at2"/>
<dbReference type="KEGG" id="srn:A4G23_05424"/>
<evidence type="ECO:0000256" key="1">
    <source>
        <dbReference type="SAM" id="MobiDB-lite"/>
    </source>
</evidence>
<dbReference type="InterPro" id="IPR036038">
    <property type="entry name" value="Aminotransferase-like"/>
</dbReference>
<dbReference type="AlphaFoldDB" id="A0A1D8GAQ9"/>
<name>A0A1D8GAQ9_9ACTN</name>
<dbReference type="EMBL" id="CP017316">
    <property type="protein sequence ID" value="AOT62526.1"/>
    <property type="molecule type" value="Genomic_DNA"/>
</dbReference>
<dbReference type="PATRIC" id="fig|285473.5.peg.5718"/>
<feature type="compositionally biased region" description="Low complexity" evidence="1">
    <location>
        <begin position="1"/>
        <end position="22"/>
    </location>
</feature>
<evidence type="ECO:0008006" key="4">
    <source>
        <dbReference type="Google" id="ProtNLM"/>
    </source>
</evidence>
<dbReference type="GO" id="GO:0003824">
    <property type="term" value="F:catalytic activity"/>
    <property type="evidence" value="ECO:0007669"/>
    <property type="project" value="InterPro"/>
</dbReference>
<dbReference type="Pfam" id="PF01063">
    <property type="entry name" value="Aminotran_4"/>
    <property type="match status" value="1"/>
</dbReference>
<dbReference type="NCBIfam" id="NF006734">
    <property type="entry name" value="PRK09266.1"/>
    <property type="match status" value="1"/>
</dbReference>